<dbReference type="STRING" id="870435.A0A0C3PQ54"/>
<dbReference type="Pfam" id="PF00400">
    <property type="entry name" value="WD40"/>
    <property type="match status" value="3"/>
</dbReference>
<dbReference type="OrthoDB" id="2685271at2759"/>
<evidence type="ECO:0000313" key="2">
    <source>
        <dbReference type="Proteomes" id="UP000054217"/>
    </source>
</evidence>
<reference evidence="1 2" key="1">
    <citation type="submission" date="2014-04" db="EMBL/GenBank/DDBJ databases">
        <authorList>
            <consortium name="DOE Joint Genome Institute"/>
            <person name="Kuo A."/>
            <person name="Kohler A."/>
            <person name="Costa M.D."/>
            <person name="Nagy L.G."/>
            <person name="Floudas D."/>
            <person name="Copeland A."/>
            <person name="Barry K.W."/>
            <person name="Cichocki N."/>
            <person name="Veneault-Fourrey C."/>
            <person name="LaButti K."/>
            <person name="Lindquist E.A."/>
            <person name="Lipzen A."/>
            <person name="Lundell T."/>
            <person name="Morin E."/>
            <person name="Murat C."/>
            <person name="Sun H."/>
            <person name="Tunlid A."/>
            <person name="Henrissat B."/>
            <person name="Grigoriev I.V."/>
            <person name="Hibbett D.S."/>
            <person name="Martin F."/>
            <person name="Nordberg H.P."/>
            <person name="Cantor M.N."/>
            <person name="Hua S.X."/>
        </authorList>
    </citation>
    <scope>NUCLEOTIDE SEQUENCE [LARGE SCALE GENOMIC DNA]</scope>
    <source>
        <strain evidence="1 2">Marx 270</strain>
    </source>
</reference>
<dbReference type="InParanoid" id="A0A0C3PQ54"/>
<gene>
    <name evidence="1" type="ORF">M404DRAFT_870046</name>
</gene>
<dbReference type="PANTHER" id="PTHR19879:SF9">
    <property type="entry name" value="TRANSCRIPTION INITIATION FACTOR TFIID SUBUNIT 5"/>
    <property type="match status" value="1"/>
</dbReference>
<reference evidence="2" key="2">
    <citation type="submission" date="2015-01" db="EMBL/GenBank/DDBJ databases">
        <title>Evolutionary Origins and Diversification of the Mycorrhizal Mutualists.</title>
        <authorList>
            <consortium name="DOE Joint Genome Institute"/>
            <consortium name="Mycorrhizal Genomics Consortium"/>
            <person name="Kohler A."/>
            <person name="Kuo A."/>
            <person name="Nagy L.G."/>
            <person name="Floudas D."/>
            <person name="Copeland A."/>
            <person name="Barry K.W."/>
            <person name="Cichocki N."/>
            <person name="Veneault-Fourrey C."/>
            <person name="LaButti K."/>
            <person name="Lindquist E.A."/>
            <person name="Lipzen A."/>
            <person name="Lundell T."/>
            <person name="Morin E."/>
            <person name="Murat C."/>
            <person name="Riley R."/>
            <person name="Ohm R."/>
            <person name="Sun H."/>
            <person name="Tunlid A."/>
            <person name="Henrissat B."/>
            <person name="Grigoriev I.V."/>
            <person name="Hibbett D.S."/>
            <person name="Martin F."/>
        </authorList>
    </citation>
    <scope>NUCLEOTIDE SEQUENCE [LARGE SCALE GENOMIC DNA]</scope>
    <source>
        <strain evidence="2">Marx 270</strain>
    </source>
</reference>
<sequence length="407" mass="44374">MPAMVMDTKRIQIVSQRDTWAVTFADEGQVVGGYRNGDIRRWKIEDGQQQGPTVRASDTVRSIVVSQDGRWMVSGDKGTKAIVWNATTHEKVLEFTENTNSVLGIDISSDCTKVASVDYSKVWIFSITSGVRLLPPLRHPFVTGVKFSPDGSHIATASETHGFRVYSTHNGNILFDSGEKGSTGSTLGTQLAWSSDGQQLFIAKKGKITCFDLSNSVSSEWSIHGSQSLVYIASNGRFIACAAGSSVSLWDCVSHKQINSIITHTSQISCVALSPSGGYLACGSDRNITVHNLRHVLPPEYFDCGPLRVSQLPLVQVNHETLKSWTREDLTNTEMLLSEELRSAPSPSHCVLASRALIRVRLKHLALAMEDVKQSLQVQPSPIGHIAMAVTLLCQGDRKGALSYSCV</sequence>
<proteinExistence type="predicted"/>
<dbReference type="InterPro" id="IPR015943">
    <property type="entry name" value="WD40/YVTN_repeat-like_dom_sf"/>
</dbReference>
<dbReference type="InterPro" id="IPR011047">
    <property type="entry name" value="Quinoprotein_ADH-like_sf"/>
</dbReference>
<dbReference type="Gene3D" id="2.130.10.10">
    <property type="entry name" value="YVTN repeat-like/Quinoprotein amine dehydrogenase"/>
    <property type="match status" value="2"/>
</dbReference>
<evidence type="ECO:0000313" key="1">
    <source>
        <dbReference type="EMBL" id="KIO10639.1"/>
    </source>
</evidence>
<dbReference type="PANTHER" id="PTHR19879">
    <property type="entry name" value="TRANSCRIPTION INITIATION FACTOR TFIID"/>
    <property type="match status" value="1"/>
</dbReference>
<name>A0A0C3PQ54_PISTI</name>
<dbReference type="HOGENOM" id="CLU_028047_1_1_1"/>
<dbReference type="AlphaFoldDB" id="A0A0C3PQ54"/>
<dbReference type="Proteomes" id="UP000054217">
    <property type="component" value="Unassembled WGS sequence"/>
</dbReference>
<accession>A0A0C3PQ54</accession>
<dbReference type="SMART" id="SM00320">
    <property type="entry name" value="WD40"/>
    <property type="match status" value="6"/>
</dbReference>
<keyword evidence="2" id="KW-1185">Reference proteome</keyword>
<dbReference type="InterPro" id="IPR001680">
    <property type="entry name" value="WD40_rpt"/>
</dbReference>
<dbReference type="EMBL" id="KN831951">
    <property type="protein sequence ID" value="KIO10639.1"/>
    <property type="molecule type" value="Genomic_DNA"/>
</dbReference>
<dbReference type="SUPFAM" id="SSF50998">
    <property type="entry name" value="Quinoprotein alcohol dehydrogenase-like"/>
    <property type="match status" value="1"/>
</dbReference>
<protein>
    <submittedName>
        <fullName evidence="1">Uncharacterized protein</fullName>
    </submittedName>
</protein>
<organism evidence="1 2">
    <name type="scientific">Pisolithus tinctorius Marx 270</name>
    <dbReference type="NCBI Taxonomy" id="870435"/>
    <lineage>
        <taxon>Eukaryota</taxon>
        <taxon>Fungi</taxon>
        <taxon>Dikarya</taxon>
        <taxon>Basidiomycota</taxon>
        <taxon>Agaricomycotina</taxon>
        <taxon>Agaricomycetes</taxon>
        <taxon>Agaricomycetidae</taxon>
        <taxon>Boletales</taxon>
        <taxon>Sclerodermatineae</taxon>
        <taxon>Pisolithaceae</taxon>
        <taxon>Pisolithus</taxon>
    </lineage>
</organism>